<evidence type="ECO:0000256" key="1">
    <source>
        <dbReference type="ARBA" id="ARBA00007626"/>
    </source>
</evidence>
<dbReference type="EMBL" id="AJWJ01000066">
    <property type="protein sequence ID" value="KAF2076303.1"/>
    <property type="molecule type" value="Genomic_DNA"/>
</dbReference>
<dbReference type="InterPro" id="IPR002885">
    <property type="entry name" value="PPR_rpt"/>
</dbReference>
<protein>
    <recommendedName>
        <fullName evidence="5">Pentacotripeptide-repeat region of PRORP domain-containing protein</fullName>
    </recommendedName>
</protein>
<dbReference type="PANTHER" id="PTHR46128:SF73">
    <property type="entry name" value="CRIB DOMAIN-CONTAINING PROTEIN"/>
    <property type="match status" value="1"/>
</dbReference>
<comment type="similarity">
    <text evidence="1">Belongs to the PPR family. P subfamily.</text>
</comment>
<dbReference type="NCBIfam" id="TIGR00756">
    <property type="entry name" value="PPR"/>
    <property type="match status" value="1"/>
</dbReference>
<evidence type="ECO:0000256" key="2">
    <source>
        <dbReference type="PROSITE-ProRule" id="PRU00708"/>
    </source>
</evidence>
<comment type="caution">
    <text evidence="3">The sequence shown here is derived from an EMBL/GenBank/DDBJ whole genome shotgun (WGS) entry which is preliminary data.</text>
</comment>
<dbReference type="Gene3D" id="1.25.40.10">
    <property type="entry name" value="Tetratricopeptide repeat domain"/>
    <property type="match status" value="1"/>
</dbReference>
<name>A0A8J4V2X4_9MYCE</name>
<proteinExistence type="inferred from homology"/>
<keyword evidence="4" id="KW-1185">Reference proteome</keyword>
<dbReference type="OrthoDB" id="1890565at2759"/>
<dbReference type="InterPro" id="IPR050872">
    <property type="entry name" value="PPR_P_subfamily"/>
</dbReference>
<reference evidence="3" key="1">
    <citation type="submission" date="2020-01" db="EMBL/GenBank/DDBJ databases">
        <title>Development of genomics and gene disruption for Polysphondylium violaceum indicates a role for the polyketide synthase stlB in stalk morphogenesis.</title>
        <authorList>
            <person name="Narita B."/>
            <person name="Kawabe Y."/>
            <person name="Kin K."/>
            <person name="Saito T."/>
            <person name="Gibbs R."/>
            <person name="Kuspa A."/>
            <person name="Muzny D."/>
            <person name="Queller D."/>
            <person name="Richards S."/>
            <person name="Strassman J."/>
            <person name="Sucgang R."/>
            <person name="Worley K."/>
            <person name="Schaap P."/>
        </authorList>
    </citation>
    <scope>NUCLEOTIDE SEQUENCE</scope>
    <source>
        <strain evidence="3">QSvi11</strain>
    </source>
</reference>
<gene>
    <name evidence="3" type="ORF">CYY_002418</name>
</gene>
<dbReference type="SUPFAM" id="SSF81901">
    <property type="entry name" value="HCP-like"/>
    <property type="match status" value="1"/>
</dbReference>
<organism evidence="3 4">
    <name type="scientific">Polysphondylium violaceum</name>
    <dbReference type="NCBI Taxonomy" id="133409"/>
    <lineage>
        <taxon>Eukaryota</taxon>
        <taxon>Amoebozoa</taxon>
        <taxon>Evosea</taxon>
        <taxon>Eumycetozoa</taxon>
        <taxon>Dictyostelia</taxon>
        <taxon>Dictyosteliales</taxon>
        <taxon>Dictyosteliaceae</taxon>
        <taxon>Polysphondylium</taxon>
    </lineage>
</organism>
<sequence>MNSIIKVFQSQNSYRFIRSVNKNKSLFRNHCRLYTSTTTILNGSTTNQDKSTTTNETILNKSNLNLQTDNNIVLDIEYYFKRKDFKGLHKNLQSFLEFGQIIKAKTFHLIINRLKNEKEYTSAFQFFDLYLQTYPTQKESIITKTIELDLYARTDINKAKELLDKMIEQDVFETLNDKEIAYTIMLNENLKLTNMDQAFQWFERIQNEVKPSDVTSFNYMINCFAKAGQFNIVDSLLAQMKEKGIQADKFTFTTIIASLQFVKDISSAVYEKYFNMLFDNDSIEFDKRLLDATFDTMIRFNQYDKAIRLFEKYHLSMFSSKLLYDMFKCYQISPPEDINKIHRLWDHYLVNGGTKNKYLIKYFAALTSYHTHIQTIDVPSIFKTVMQDAAEKGFELVDFDINIINLLISSYSVTNQATEAWTLFQMALERKAANHLTFFGILHLLLTCDTSYFSVITTNNCKEILTSSYYLNETLEKTKEAHDFLWRPVFEKLILANRYSDIWTTIEIMTKFSSQDLNDYQDILSPYLRIRAPNENLFEKLLLLQKQNRNN</sequence>
<dbReference type="PANTHER" id="PTHR46128">
    <property type="entry name" value="MITOCHONDRIAL GROUP I INTRON SPLICING FACTOR CCM1"/>
    <property type="match status" value="1"/>
</dbReference>
<dbReference type="Pfam" id="PF13041">
    <property type="entry name" value="PPR_2"/>
    <property type="match status" value="1"/>
</dbReference>
<evidence type="ECO:0000313" key="4">
    <source>
        <dbReference type="Proteomes" id="UP000695562"/>
    </source>
</evidence>
<evidence type="ECO:0008006" key="5">
    <source>
        <dbReference type="Google" id="ProtNLM"/>
    </source>
</evidence>
<feature type="repeat" description="PPR" evidence="2">
    <location>
        <begin position="213"/>
        <end position="247"/>
    </location>
</feature>
<dbReference type="AlphaFoldDB" id="A0A8J4V2X4"/>
<accession>A0A8J4V2X4</accession>
<evidence type="ECO:0000313" key="3">
    <source>
        <dbReference type="EMBL" id="KAF2076303.1"/>
    </source>
</evidence>
<dbReference type="InterPro" id="IPR011990">
    <property type="entry name" value="TPR-like_helical_dom_sf"/>
</dbReference>
<dbReference type="Proteomes" id="UP000695562">
    <property type="component" value="Unassembled WGS sequence"/>
</dbReference>
<dbReference type="PROSITE" id="PS51375">
    <property type="entry name" value="PPR"/>
    <property type="match status" value="1"/>
</dbReference>